<reference evidence="2" key="2">
    <citation type="submission" date="2023-01" db="EMBL/GenBank/DDBJ databases">
        <authorList>
            <person name="Sun Q."/>
            <person name="Evtushenko L."/>
        </authorList>
    </citation>
    <scope>NUCLEOTIDE SEQUENCE</scope>
    <source>
        <strain evidence="2">VKM B-2935</strain>
    </source>
</reference>
<comment type="caution">
    <text evidence="2">The sequence shown here is derived from an EMBL/GenBank/DDBJ whole genome shotgun (WGS) entry which is preliminary data.</text>
</comment>
<dbReference type="Proteomes" id="UP001143328">
    <property type="component" value="Unassembled WGS sequence"/>
</dbReference>
<sequence>MNFGTKRSLGLKAGRRCAVPTPQDNRPPGSALPTQQQQSNNLRTNQPLNPAQLTFRLADMPQKTAPII</sequence>
<keyword evidence="3" id="KW-1185">Reference proteome</keyword>
<feature type="compositionally biased region" description="Polar residues" evidence="1">
    <location>
        <begin position="32"/>
        <end position="52"/>
    </location>
</feature>
<dbReference type="RefSeq" id="WP_271194343.1">
    <property type="nucleotide sequence ID" value="NZ_BSFN01000002.1"/>
</dbReference>
<dbReference type="AlphaFoldDB" id="A0A9W6NDZ1"/>
<evidence type="ECO:0000313" key="2">
    <source>
        <dbReference type="EMBL" id="GLK88119.1"/>
    </source>
</evidence>
<proteinExistence type="predicted"/>
<organism evidence="2 3">
    <name type="scientific">Pseudomonas turukhanskensis</name>
    <dbReference type="NCBI Taxonomy" id="1806536"/>
    <lineage>
        <taxon>Bacteria</taxon>
        <taxon>Pseudomonadati</taxon>
        <taxon>Pseudomonadota</taxon>
        <taxon>Gammaproteobacteria</taxon>
        <taxon>Pseudomonadales</taxon>
        <taxon>Pseudomonadaceae</taxon>
        <taxon>Pseudomonas</taxon>
    </lineage>
</organism>
<name>A0A9W6NDZ1_9PSED</name>
<dbReference type="EMBL" id="BSFN01000002">
    <property type="protein sequence ID" value="GLK88119.1"/>
    <property type="molecule type" value="Genomic_DNA"/>
</dbReference>
<reference evidence="2" key="1">
    <citation type="journal article" date="2014" name="Int. J. Syst. Evol. Microbiol.">
        <title>Complete genome sequence of Corynebacterium casei LMG S-19264T (=DSM 44701T), isolated from a smear-ripened cheese.</title>
        <authorList>
            <consortium name="US DOE Joint Genome Institute (JGI-PGF)"/>
            <person name="Walter F."/>
            <person name="Albersmeier A."/>
            <person name="Kalinowski J."/>
            <person name="Ruckert C."/>
        </authorList>
    </citation>
    <scope>NUCLEOTIDE SEQUENCE</scope>
    <source>
        <strain evidence="2">VKM B-2935</strain>
    </source>
</reference>
<protein>
    <submittedName>
        <fullName evidence="2">Uncharacterized protein</fullName>
    </submittedName>
</protein>
<feature type="region of interest" description="Disordered" evidence="1">
    <location>
        <begin position="1"/>
        <end position="68"/>
    </location>
</feature>
<evidence type="ECO:0000313" key="3">
    <source>
        <dbReference type="Proteomes" id="UP001143328"/>
    </source>
</evidence>
<gene>
    <name evidence="2" type="ORF">GCM10017655_11810</name>
</gene>
<accession>A0A9W6NDZ1</accession>
<evidence type="ECO:0000256" key="1">
    <source>
        <dbReference type="SAM" id="MobiDB-lite"/>
    </source>
</evidence>